<gene>
    <name evidence="1" type="ORF">PFICI_00245</name>
</gene>
<keyword evidence="2" id="KW-1185">Reference proteome</keyword>
<protein>
    <submittedName>
        <fullName evidence="1">Uncharacterized protein</fullName>
    </submittedName>
</protein>
<dbReference type="Proteomes" id="UP000030651">
    <property type="component" value="Unassembled WGS sequence"/>
</dbReference>
<dbReference type="EMBL" id="KI912109">
    <property type="protein sequence ID" value="ETS86417.1"/>
    <property type="molecule type" value="Genomic_DNA"/>
</dbReference>
<reference evidence="2" key="1">
    <citation type="journal article" date="2015" name="BMC Genomics">
        <title>Genomic and transcriptomic analysis of the endophytic fungus Pestalotiopsis fici reveals its lifestyle and high potential for synthesis of natural products.</title>
        <authorList>
            <person name="Wang X."/>
            <person name="Zhang X."/>
            <person name="Liu L."/>
            <person name="Xiang M."/>
            <person name="Wang W."/>
            <person name="Sun X."/>
            <person name="Che Y."/>
            <person name="Guo L."/>
            <person name="Liu G."/>
            <person name="Guo L."/>
            <person name="Wang C."/>
            <person name="Yin W.B."/>
            <person name="Stadler M."/>
            <person name="Zhang X."/>
            <person name="Liu X."/>
        </authorList>
    </citation>
    <scope>NUCLEOTIDE SEQUENCE [LARGE SCALE GENOMIC DNA]</scope>
    <source>
        <strain evidence="2">W106-1 / CGMCC3.15140</strain>
    </source>
</reference>
<evidence type="ECO:0000313" key="1">
    <source>
        <dbReference type="EMBL" id="ETS86417.1"/>
    </source>
</evidence>
<proteinExistence type="predicted"/>
<name>W3XLS3_PESFW</name>
<sequence length="83" mass="9213">MADPSAIDPILANVAAIIATNDTIGTVSDIPHVFSEVTNRAQTVEKTLETARIKLENKIKQTRNQNSLGEVRVWYLEALDHKK</sequence>
<dbReference type="RefSeq" id="XP_007827017.1">
    <property type="nucleotide sequence ID" value="XM_007828826.1"/>
</dbReference>
<dbReference type="KEGG" id="pfy:PFICI_00245"/>
<organism evidence="1 2">
    <name type="scientific">Pestalotiopsis fici (strain W106-1 / CGMCC3.15140)</name>
    <dbReference type="NCBI Taxonomy" id="1229662"/>
    <lineage>
        <taxon>Eukaryota</taxon>
        <taxon>Fungi</taxon>
        <taxon>Dikarya</taxon>
        <taxon>Ascomycota</taxon>
        <taxon>Pezizomycotina</taxon>
        <taxon>Sordariomycetes</taxon>
        <taxon>Xylariomycetidae</taxon>
        <taxon>Amphisphaeriales</taxon>
        <taxon>Sporocadaceae</taxon>
        <taxon>Pestalotiopsis</taxon>
    </lineage>
</organism>
<evidence type="ECO:0000313" key="2">
    <source>
        <dbReference type="Proteomes" id="UP000030651"/>
    </source>
</evidence>
<dbReference type="HOGENOM" id="CLU_2543311_0_0_1"/>
<dbReference type="InParanoid" id="W3XLS3"/>
<dbReference type="AlphaFoldDB" id="W3XLS3"/>
<accession>W3XLS3</accession>
<dbReference type="GeneID" id="19265258"/>